<dbReference type="EMBL" id="VSIV01000127">
    <property type="protein sequence ID" value="TYB33577.1"/>
    <property type="molecule type" value="Genomic_DNA"/>
</dbReference>
<protein>
    <submittedName>
        <fullName evidence="1">Uncharacterized protein</fullName>
    </submittedName>
</protein>
<dbReference type="AlphaFoldDB" id="A0A5D0MIS3"/>
<dbReference type="Proteomes" id="UP000323337">
    <property type="component" value="Unassembled WGS sequence"/>
</dbReference>
<proteinExistence type="predicted"/>
<gene>
    <name evidence="1" type="ORF">FXF49_05590</name>
</gene>
<evidence type="ECO:0000313" key="1">
    <source>
        <dbReference type="EMBL" id="TYB33577.1"/>
    </source>
</evidence>
<accession>A0A5D0MIS3</accession>
<sequence length="86" mass="9948">MKNGFLYRNAGSILPDKWLNLTRNTQGIFDIKYRNFSAKTVKKWTKNTLTKVFAITKKMEISGGYAVKVLDPRKIDTKLRMKTFAS</sequence>
<name>A0A5D0MIS3_FLESI</name>
<comment type="caution">
    <text evidence="1">The sequence shown here is derived from an EMBL/GenBank/DDBJ whole genome shotgun (WGS) entry which is preliminary data.</text>
</comment>
<organism evidence="1 2">
    <name type="scientific">Flexistipes sinusarabici</name>
    <dbReference type="NCBI Taxonomy" id="2352"/>
    <lineage>
        <taxon>Bacteria</taxon>
        <taxon>Pseudomonadati</taxon>
        <taxon>Deferribacterota</taxon>
        <taxon>Deferribacteres</taxon>
        <taxon>Deferribacterales</taxon>
        <taxon>Flexistipitaceae</taxon>
        <taxon>Flexistipes</taxon>
    </lineage>
</organism>
<dbReference type="RefSeq" id="WP_303700930.1">
    <property type="nucleotide sequence ID" value="NZ_VSIV01000127.1"/>
</dbReference>
<reference evidence="1 2" key="1">
    <citation type="submission" date="2019-08" db="EMBL/GenBank/DDBJ databases">
        <title>Genomic characterization of a novel candidate phylum (ARYD3) from a high temperature, high salinity tertiary oil reservoir in north central Oklahoma, USA.</title>
        <authorList>
            <person name="Youssef N.H."/>
            <person name="Yadav A."/>
            <person name="Elshahed M.S."/>
        </authorList>
    </citation>
    <scope>NUCLEOTIDE SEQUENCE [LARGE SCALE GENOMIC DNA]</scope>
    <source>
        <strain evidence="1">ARYD1</strain>
    </source>
</reference>
<evidence type="ECO:0000313" key="2">
    <source>
        <dbReference type="Proteomes" id="UP000323337"/>
    </source>
</evidence>